<comment type="catalytic activity">
    <reaction evidence="9 10">
        <text>guanosine(37) in tRNA + S-adenosyl-L-methionine = N(1)-methylguanosine(37) in tRNA + S-adenosyl-L-homocysteine + H(+)</text>
        <dbReference type="Rhea" id="RHEA:36899"/>
        <dbReference type="Rhea" id="RHEA-COMP:10145"/>
        <dbReference type="Rhea" id="RHEA-COMP:10147"/>
        <dbReference type="ChEBI" id="CHEBI:15378"/>
        <dbReference type="ChEBI" id="CHEBI:57856"/>
        <dbReference type="ChEBI" id="CHEBI:59789"/>
        <dbReference type="ChEBI" id="CHEBI:73542"/>
        <dbReference type="ChEBI" id="CHEBI:74269"/>
        <dbReference type="EC" id="2.1.1.228"/>
    </reaction>
</comment>
<keyword evidence="4 10" id="KW-0808">Transferase</keyword>
<feature type="binding site" evidence="10">
    <location>
        <position position="390"/>
    </location>
    <ligand>
        <name>S-adenosyl-L-methionine</name>
        <dbReference type="ChEBI" id="CHEBI:59789"/>
    </ligand>
</feature>
<evidence type="ECO:0000313" key="13">
    <source>
        <dbReference type="Proteomes" id="UP000094455"/>
    </source>
</evidence>
<dbReference type="PANTHER" id="PTHR23245:SF36">
    <property type="entry name" value="TRNA (GUANINE(37)-N1)-METHYLTRANSFERASE"/>
    <property type="match status" value="1"/>
</dbReference>
<gene>
    <name evidence="10" type="primary">TRM5</name>
    <name evidence="12" type="ORF">PICMEDRAFT_15388</name>
</gene>
<evidence type="ECO:0000256" key="2">
    <source>
        <dbReference type="ARBA" id="ARBA00022490"/>
    </source>
</evidence>
<comment type="subunit">
    <text evidence="10">Monomer.</text>
</comment>
<keyword evidence="2 10" id="KW-0963">Cytoplasm</keyword>
<dbReference type="GO" id="GO:0005759">
    <property type="term" value="C:mitochondrial matrix"/>
    <property type="evidence" value="ECO:0007669"/>
    <property type="project" value="UniProtKB-SubCell"/>
</dbReference>
<evidence type="ECO:0000256" key="8">
    <source>
        <dbReference type="ARBA" id="ARBA00023242"/>
    </source>
</evidence>
<evidence type="ECO:0000259" key="11">
    <source>
        <dbReference type="PROSITE" id="PS51684"/>
    </source>
</evidence>
<dbReference type="InterPro" id="IPR029063">
    <property type="entry name" value="SAM-dependent_MTases_sf"/>
</dbReference>
<evidence type="ECO:0000256" key="5">
    <source>
        <dbReference type="ARBA" id="ARBA00022691"/>
    </source>
</evidence>
<sequence length="501" mass="57394">MSTYVPLSQLKPPRHAGMKKLDKSKFVINRNVWALFLPEIKYANEFLGRKGKKKFEDSIVLSIPQHPSLIEFSKSMLSGSLVSLISPKNPKLKAILLKEDIKVTDKDKNFANEDDYEPQLLKENVTESTYLLLKKLGSKYKIYNIAFDFDYWSYDDILKAILPEDLIENCPSAFTVAGHLAHLNLKEQYMPYRNIIGEVILNKFPNIRTVVNKTNNITSEFRTFQMELLAGEDNFVVTQKECGCLFTFDFQKVYWNSRLATEHERLINSFDSGEVVCDVMAGVGPFAVPAGKKPCLVFANDLNPESYKYLKENIGTNKVSSFVEASNLDGREFIKQSPKILQNFRKSVSSIKFTDKGMSSKSKAEKAEPSTKKRTMNLDVPLFVSHYVMNLPDSAITFVDSYIGLFSNAYPGLSKEEVKQLTGYKLPVINVHHFEKYKEEEIEGDVEEELKRRMHRKVVEQLNFEISIESLKFHLVRQVAPCKLMYCISFRLPEEVAFAPQ</sequence>
<dbReference type="Gene3D" id="3.40.50.150">
    <property type="entry name" value="Vaccinia Virus protein VP39"/>
    <property type="match status" value="1"/>
</dbReference>
<dbReference type="AlphaFoldDB" id="A0A1E3NMU3"/>
<evidence type="ECO:0000313" key="12">
    <source>
        <dbReference type="EMBL" id="ODQ47439.1"/>
    </source>
</evidence>
<dbReference type="EMBL" id="KV454002">
    <property type="protein sequence ID" value="ODQ47439.1"/>
    <property type="molecule type" value="Genomic_DNA"/>
</dbReference>
<dbReference type="EC" id="2.1.1.228" evidence="10"/>
<evidence type="ECO:0000256" key="10">
    <source>
        <dbReference type="HAMAP-Rule" id="MF_03152"/>
    </source>
</evidence>
<dbReference type="RefSeq" id="XP_019018552.1">
    <property type="nucleotide sequence ID" value="XM_019160803.1"/>
</dbReference>
<dbReference type="InterPro" id="IPR030382">
    <property type="entry name" value="MeTrfase_TRM5/TYW2"/>
</dbReference>
<accession>A0A1E3NMU3</accession>
<keyword evidence="7 10" id="KW-0496">Mitochondrion</keyword>
<dbReference type="GeneID" id="30177490"/>
<dbReference type="HAMAP" id="MF_03152">
    <property type="entry name" value="TRM5"/>
    <property type="match status" value="1"/>
</dbReference>
<dbReference type="InterPro" id="IPR056743">
    <property type="entry name" value="TRM5-TYW2-like_MTfase"/>
</dbReference>
<dbReference type="Proteomes" id="UP000094455">
    <property type="component" value="Unassembled WGS sequence"/>
</dbReference>
<protein>
    <recommendedName>
        <fullName evidence="10">tRNA (guanine(37)-N1)-methyltransferase</fullName>
        <ecNumber evidence="10">2.1.1.228</ecNumber>
    </recommendedName>
    <alternativeName>
        <fullName evidence="10">M1G-methyltransferase</fullName>
    </alternativeName>
    <alternativeName>
        <fullName evidence="10">tRNA [GM37] methyltransferase</fullName>
    </alternativeName>
    <alternativeName>
        <fullName evidence="10">tRNA methyltransferase 5</fullName>
    </alternativeName>
</protein>
<dbReference type="FunFam" id="3.30.300.110:FF:000001">
    <property type="entry name" value="tRNA (guanine(37)-N1)-methyltransferase"/>
    <property type="match status" value="1"/>
</dbReference>
<comment type="similarity">
    <text evidence="1">Belongs to the class I-like SAM-binding methyltransferase superfamily. TRM5/TYW2 family.</text>
</comment>
<reference evidence="12 13" key="1">
    <citation type="journal article" date="2016" name="Proc. Natl. Acad. Sci. U.S.A.">
        <title>Comparative genomics of biotechnologically important yeasts.</title>
        <authorList>
            <person name="Riley R."/>
            <person name="Haridas S."/>
            <person name="Wolfe K.H."/>
            <person name="Lopes M.R."/>
            <person name="Hittinger C.T."/>
            <person name="Goeker M."/>
            <person name="Salamov A.A."/>
            <person name="Wisecaver J.H."/>
            <person name="Long T.M."/>
            <person name="Calvey C.H."/>
            <person name="Aerts A.L."/>
            <person name="Barry K.W."/>
            <person name="Choi C."/>
            <person name="Clum A."/>
            <person name="Coughlan A.Y."/>
            <person name="Deshpande S."/>
            <person name="Douglass A.P."/>
            <person name="Hanson S.J."/>
            <person name="Klenk H.-P."/>
            <person name="LaButti K.M."/>
            <person name="Lapidus A."/>
            <person name="Lindquist E.A."/>
            <person name="Lipzen A.M."/>
            <person name="Meier-Kolthoff J.P."/>
            <person name="Ohm R.A."/>
            <person name="Otillar R.P."/>
            <person name="Pangilinan J.L."/>
            <person name="Peng Y."/>
            <person name="Rokas A."/>
            <person name="Rosa C.A."/>
            <person name="Scheuner C."/>
            <person name="Sibirny A.A."/>
            <person name="Slot J.C."/>
            <person name="Stielow J.B."/>
            <person name="Sun H."/>
            <person name="Kurtzman C.P."/>
            <person name="Blackwell M."/>
            <person name="Grigoriev I.V."/>
            <person name="Jeffries T.W."/>
        </authorList>
    </citation>
    <scope>NUCLEOTIDE SEQUENCE [LARGE SCALE GENOMIC DNA]</scope>
    <source>
        <strain evidence="12 13">NRRL Y-2026</strain>
    </source>
</reference>
<feature type="domain" description="SAM-dependent methyltransferase TRM5/TYW2-type" evidence="11">
    <location>
        <begin position="174"/>
        <end position="494"/>
    </location>
</feature>
<dbReference type="InterPro" id="IPR056744">
    <property type="entry name" value="TRM5/TYW2-like_N"/>
</dbReference>
<feature type="binding site" evidence="10">
    <location>
        <begin position="329"/>
        <end position="330"/>
    </location>
    <ligand>
        <name>S-adenosyl-L-methionine</name>
        <dbReference type="ChEBI" id="CHEBI:59789"/>
    </ligand>
</feature>
<dbReference type="GO" id="GO:0005634">
    <property type="term" value="C:nucleus"/>
    <property type="evidence" value="ECO:0007669"/>
    <property type="project" value="UniProtKB-SubCell"/>
</dbReference>
<dbReference type="Pfam" id="PF02475">
    <property type="entry name" value="TRM5-TYW2_MTfase"/>
    <property type="match status" value="1"/>
</dbReference>
<comment type="function">
    <text evidence="10">Specifically methylates the N1 position of guanosine-37 in various cytoplasmic and mitochondrial tRNAs. Methylation is not dependent on the nature of the nucleoside 5' of the target nucleoside. This is the first step in the biosynthesis of wybutosine (yW), a modified base adjacent to the anticodon of tRNAs and required for accurate decoding.</text>
</comment>
<evidence type="ECO:0000256" key="9">
    <source>
        <dbReference type="ARBA" id="ARBA00047783"/>
    </source>
</evidence>
<dbReference type="OrthoDB" id="408788at2759"/>
<evidence type="ECO:0000256" key="1">
    <source>
        <dbReference type="ARBA" id="ARBA00009775"/>
    </source>
</evidence>
<dbReference type="Gene3D" id="3.30.300.110">
    <property type="entry name" value="Met-10+ protein-like domains"/>
    <property type="match status" value="1"/>
</dbReference>
<evidence type="ECO:0000256" key="4">
    <source>
        <dbReference type="ARBA" id="ARBA00022679"/>
    </source>
</evidence>
<feature type="binding site" evidence="10">
    <location>
        <position position="263"/>
    </location>
    <ligand>
        <name>S-adenosyl-L-methionine</name>
        <dbReference type="ChEBI" id="CHEBI:59789"/>
    </ligand>
</feature>
<feature type="binding site" evidence="10">
    <location>
        <begin position="301"/>
        <end position="302"/>
    </location>
    <ligand>
        <name>S-adenosyl-L-methionine</name>
        <dbReference type="ChEBI" id="CHEBI:59789"/>
    </ligand>
</feature>
<evidence type="ECO:0000256" key="3">
    <source>
        <dbReference type="ARBA" id="ARBA00022603"/>
    </source>
</evidence>
<organism evidence="12 13">
    <name type="scientific">Pichia membranifaciens NRRL Y-2026</name>
    <dbReference type="NCBI Taxonomy" id="763406"/>
    <lineage>
        <taxon>Eukaryota</taxon>
        <taxon>Fungi</taxon>
        <taxon>Dikarya</taxon>
        <taxon>Ascomycota</taxon>
        <taxon>Saccharomycotina</taxon>
        <taxon>Pichiomycetes</taxon>
        <taxon>Pichiales</taxon>
        <taxon>Pichiaceae</taxon>
        <taxon>Pichia</taxon>
    </lineage>
</organism>
<dbReference type="Pfam" id="PF25133">
    <property type="entry name" value="TYW2_N_2"/>
    <property type="match status" value="1"/>
</dbReference>
<dbReference type="PANTHER" id="PTHR23245">
    <property type="entry name" value="TRNA METHYLTRANSFERASE"/>
    <property type="match status" value="1"/>
</dbReference>
<keyword evidence="3 10" id="KW-0489">Methyltransferase</keyword>
<name>A0A1E3NMU3_9ASCO</name>
<keyword evidence="8 10" id="KW-0539">Nucleus</keyword>
<evidence type="ECO:0000256" key="6">
    <source>
        <dbReference type="ARBA" id="ARBA00022694"/>
    </source>
</evidence>
<comment type="subcellular location">
    <subcellularLocation>
        <location evidence="10">Mitochondrion matrix</location>
    </subcellularLocation>
    <subcellularLocation>
        <location evidence="10">Nucleus</location>
    </subcellularLocation>
    <subcellularLocation>
        <location evidence="10">Cytoplasm</location>
    </subcellularLocation>
    <text evidence="10">Predominantly in the mitochondria and in the nucleus.</text>
</comment>
<evidence type="ECO:0000256" key="7">
    <source>
        <dbReference type="ARBA" id="ARBA00023128"/>
    </source>
</evidence>
<keyword evidence="6 10" id="KW-0819">tRNA processing</keyword>
<comment type="similarity">
    <text evidence="10">Belongs to the TRM5 / TYW2 family.</text>
</comment>
<dbReference type="GO" id="GO:0002939">
    <property type="term" value="P:tRNA N1-guanine methylation"/>
    <property type="evidence" value="ECO:0007669"/>
    <property type="project" value="EnsemblFungi"/>
</dbReference>
<proteinExistence type="inferred from homology"/>
<dbReference type="STRING" id="763406.A0A1E3NMU3"/>
<dbReference type="SUPFAM" id="SSF53335">
    <property type="entry name" value="S-adenosyl-L-methionine-dependent methyltransferases"/>
    <property type="match status" value="1"/>
</dbReference>
<dbReference type="PROSITE" id="PS51684">
    <property type="entry name" value="SAM_MT_TRM5_TYW2"/>
    <property type="match status" value="1"/>
</dbReference>
<dbReference type="InterPro" id="IPR025792">
    <property type="entry name" value="tRNA_Gua_MeTrfase_euk"/>
</dbReference>
<dbReference type="GO" id="GO:0070901">
    <property type="term" value="P:mitochondrial tRNA methylation"/>
    <property type="evidence" value="ECO:0007669"/>
    <property type="project" value="EnsemblFungi"/>
</dbReference>
<keyword evidence="5 10" id="KW-0949">S-adenosyl-L-methionine</keyword>
<dbReference type="GO" id="GO:0052906">
    <property type="term" value="F:tRNA (guanine(37)-N1)-methyltransferase activity"/>
    <property type="evidence" value="ECO:0007669"/>
    <property type="project" value="UniProtKB-UniRule"/>
</dbReference>
<keyword evidence="13" id="KW-1185">Reference proteome</keyword>